<evidence type="ECO:0000256" key="1">
    <source>
        <dbReference type="SAM" id="SignalP"/>
    </source>
</evidence>
<accession>A0A4P8XFQ3</accession>
<dbReference type="InterPro" id="IPR007497">
    <property type="entry name" value="SIMPL/DUF541"/>
</dbReference>
<proteinExistence type="predicted"/>
<feature type="signal peptide" evidence="1">
    <location>
        <begin position="1"/>
        <end position="22"/>
    </location>
</feature>
<keyword evidence="1" id="KW-0732">Signal</keyword>
<dbReference type="InterPro" id="IPR052022">
    <property type="entry name" value="26kDa_periplasmic_antigen"/>
</dbReference>
<dbReference type="PANTHER" id="PTHR34387">
    <property type="entry name" value="SLR1258 PROTEIN"/>
    <property type="match status" value="1"/>
</dbReference>
<name>A0A4P8XFQ3_9BACL</name>
<keyword evidence="3" id="KW-1185">Reference proteome</keyword>
<dbReference type="GO" id="GO:0006974">
    <property type="term" value="P:DNA damage response"/>
    <property type="evidence" value="ECO:0007669"/>
    <property type="project" value="TreeGrafter"/>
</dbReference>
<protein>
    <recommendedName>
        <fullName evidence="4">SIMPL domain-containing protein</fullName>
    </recommendedName>
</protein>
<feature type="chain" id="PRO_5038743572" description="SIMPL domain-containing protein" evidence="1">
    <location>
        <begin position="23"/>
        <end position="251"/>
    </location>
</feature>
<dbReference type="KEGG" id="palo:E6C60_0187"/>
<dbReference type="OrthoDB" id="1682722at2"/>
<evidence type="ECO:0008006" key="4">
    <source>
        <dbReference type="Google" id="ProtNLM"/>
    </source>
</evidence>
<dbReference type="Proteomes" id="UP000300879">
    <property type="component" value="Chromosome"/>
</dbReference>
<organism evidence="2 3">
    <name type="scientific">Paenibacillus algicola</name>
    <dbReference type="NCBI Taxonomy" id="2565926"/>
    <lineage>
        <taxon>Bacteria</taxon>
        <taxon>Bacillati</taxon>
        <taxon>Bacillota</taxon>
        <taxon>Bacilli</taxon>
        <taxon>Bacillales</taxon>
        <taxon>Paenibacillaceae</taxon>
        <taxon>Paenibacillus</taxon>
    </lineage>
</organism>
<dbReference type="RefSeq" id="WP_138224046.1">
    <property type="nucleotide sequence ID" value="NZ_CP040396.1"/>
</dbReference>
<reference evidence="2 3" key="1">
    <citation type="submission" date="2019-05" db="EMBL/GenBank/DDBJ databases">
        <authorList>
            <person name="Chen C."/>
        </authorList>
    </citation>
    <scope>NUCLEOTIDE SEQUENCE [LARGE SCALE GENOMIC DNA]</scope>
    <source>
        <strain evidence="2 3">HB172198</strain>
    </source>
</reference>
<evidence type="ECO:0000313" key="3">
    <source>
        <dbReference type="Proteomes" id="UP000300879"/>
    </source>
</evidence>
<dbReference type="Gene3D" id="3.30.70.2970">
    <property type="entry name" value="Protein of unknown function (DUF541), domain 2"/>
    <property type="match status" value="1"/>
</dbReference>
<evidence type="ECO:0000313" key="2">
    <source>
        <dbReference type="EMBL" id="QCT00913.1"/>
    </source>
</evidence>
<dbReference type="EMBL" id="CP040396">
    <property type="protein sequence ID" value="QCT00913.1"/>
    <property type="molecule type" value="Genomic_DNA"/>
</dbReference>
<dbReference type="AlphaFoldDB" id="A0A4P8XFQ3"/>
<gene>
    <name evidence="2" type="ORF">E6C60_0187</name>
</gene>
<dbReference type="Gene3D" id="3.30.110.170">
    <property type="entry name" value="Protein of unknown function (DUF541), domain 1"/>
    <property type="match status" value="1"/>
</dbReference>
<sequence length="251" mass="26889">MNSLTKRLGAVMLAGSLLTGGAAVLSTAGGAAEVLAVEAAAQQGVTVIGKGELSVKPDIVYLSIGAESTAATAESAQKHNAEKMDKVLKELKNTWKLQDKDIQTERFHVQPNYTYTEKEGQQVKGYTARHSLQVTLRDLSKVGELLDGVSKAGANAIGDVRFSVENRDAFEAQVIEKAMANAEMKAQAIAKSAKRQLGVVTQVVEGQVQNYGFEYVQNEAKLSSSADFASTAVEPGEIKLNTQLQVQYELK</sequence>
<dbReference type="Pfam" id="PF04402">
    <property type="entry name" value="SIMPL"/>
    <property type="match status" value="1"/>
</dbReference>
<dbReference type="PANTHER" id="PTHR34387:SF2">
    <property type="entry name" value="SLR1258 PROTEIN"/>
    <property type="match status" value="1"/>
</dbReference>